<dbReference type="EMBL" id="CAFBNE010000159">
    <property type="protein sequence ID" value="CAB4968617.1"/>
    <property type="molecule type" value="Genomic_DNA"/>
</dbReference>
<dbReference type="InterPro" id="IPR016187">
    <property type="entry name" value="CTDL_fold"/>
</dbReference>
<dbReference type="InterPro" id="IPR042095">
    <property type="entry name" value="SUMF_sf"/>
</dbReference>
<sequence length="244" mass="26883">MSDPNDTDARSDDPRSNMVFVPAGPFTMGDARYVREAPVRIAEVEGFWIDRYLVTNAEFKSFSERTGFPLPAHWLGGDFPLGHEDHPAEVSWVMADAYARNVGKRLPSEAEWEKAARGTDGREFPWGNAFDASMALTWETAAVTGAHSEPVTARPQGASPYGCEQMVGLCEEWIEDEYAGYAGSLHESAGYGVGMRVLRGGSWIFPQTHARCSYRCFEEPDLDTIGFGQLGGPGFRCVVSEVQQ</sequence>
<evidence type="ECO:0000313" key="2">
    <source>
        <dbReference type="EMBL" id="CAB4968617.1"/>
    </source>
</evidence>
<feature type="domain" description="Sulfatase-modifying factor enzyme-like" evidence="1">
    <location>
        <begin position="17"/>
        <end position="227"/>
    </location>
</feature>
<evidence type="ECO:0000259" key="1">
    <source>
        <dbReference type="Pfam" id="PF03781"/>
    </source>
</evidence>
<dbReference type="PANTHER" id="PTHR23150:SF19">
    <property type="entry name" value="FORMYLGLYCINE-GENERATING ENZYME"/>
    <property type="match status" value="1"/>
</dbReference>
<dbReference type="GO" id="GO:0120147">
    <property type="term" value="F:formylglycine-generating oxidase activity"/>
    <property type="evidence" value="ECO:0007669"/>
    <property type="project" value="TreeGrafter"/>
</dbReference>
<dbReference type="Gene3D" id="3.90.1580.10">
    <property type="entry name" value="paralog of FGE (formylglycine-generating enzyme)"/>
    <property type="match status" value="1"/>
</dbReference>
<gene>
    <name evidence="2" type="ORF">UFOPK3772_03122</name>
</gene>
<dbReference type="SUPFAM" id="SSF56436">
    <property type="entry name" value="C-type lectin-like"/>
    <property type="match status" value="1"/>
</dbReference>
<dbReference type="InterPro" id="IPR005532">
    <property type="entry name" value="SUMF_dom"/>
</dbReference>
<proteinExistence type="predicted"/>
<name>A0A6J7LK95_9ZZZZ</name>
<accession>A0A6J7LK95</accession>
<dbReference type="PANTHER" id="PTHR23150">
    <property type="entry name" value="SULFATASE MODIFYING FACTOR 1, 2"/>
    <property type="match status" value="1"/>
</dbReference>
<protein>
    <submittedName>
        <fullName evidence="2">Unannotated protein</fullName>
    </submittedName>
</protein>
<reference evidence="2" key="1">
    <citation type="submission" date="2020-05" db="EMBL/GenBank/DDBJ databases">
        <authorList>
            <person name="Chiriac C."/>
            <person name="Salcher M."/>
            <person name="Ghai R."/>
            <person name="Kavagutti S V."/>
        </authorList>
    </citation>
    <scope>NUCLEOTIDE SEQUENCE</scope>
</reference>
<organism evidence="2">
    <name type="scientific">freshwater metagenome</name>
    <dbReference type="NCBI Taxonomy" id="449393"/>
    <lineage>
        <taxon>unclassified sequences</taxon>
        <taxon>metagenomes</taxon>
        <taxon>ecological metagenomes</taxon>
    </lineage>
</organism>
<dbReference type="Pfam" id="PF03781">
    <property type="entry name" value="FGE-sulfatase"/>
    <property type="match status" value="1"/>
</dbReference>
<dbReference type="InterPro" id="IPR051043">
    <property type="entry name" value="Sulfatase_Mod_Factor_Kinase"/>
</dbReference>
<dbReference type="AlphaFoldDB" id="A0A6J7LK95"/>